<keyword evidence="3" id="KW-1185">Reference proteome</keyword>
<dbReference type="Pfam" id="PF20710">
    <property type="entry name" value="DUF6824"/>
    <property type="match status" value="2"/>
</dbReference>
<feature type="domain" description="DUF6824" evidence="1">
    <location>
        <begin position="458"/>
        <end position="538"/>
    </location>
</feature>
<dbReference type="AlphaFoldDB" id="A0AAD2CIP6"/>
<dbReference type="EMBL" id="CAKOGP040000224">
    <property type="protein sequence ID" value="CAJ1932619.1"/>
    <property type="molecule type" value="Genomic_DNA"/>
</dbReference>
<dbReference type="InterPro" id="IPR036865">
    <property type="entry name" value="CRAL-TRIO_dom_sf"/>
</dbReference>
<feature type="domain" description="DUF6824" evidence="1">
    <location>
        <begin position="351"/>
        <end position="426"/>
    </location>
</feature>
<dbReference type="Gene3D" id="3.40.525.10">
    <property type="entry name" value="CRAL-TRIO lipid binding domain"/>
    <property type="match status" value="1"/>
</dbReference>
<dbReference type="Proteomes" id="UP001295423">
    <property type="component" value="Unassembled WGS sequence"/>
</dbReference>
<gene>
    <name evidence="2" type="ORF">CYCCA115_LOCUS2927</name>
</gene>
<evidence type="ECO:0000259" key="1">
    <source>
        <dbReference type="Pfam" id="PF20710"/>
    </source>
</evidence>
<name>A0AAD2CIP6_9STRA</name>
<dbReference type="InterPro" id="IPR049227">
    <property type="entry name" value="DUF6824"/>
</dbReference>
<proteinExistence type="predicted"/>
<organism evidence="2 3">
    <name type="scientific">Cylindrotheca closterium</name>
    <dbReference type="NCBI Taxonomy" id="2856"/>
    <lineage>
        <taxon>Eukaryota</taxon>
        <taxon>Sar</taxon>
        <taxon>Stramenopiles</taxon>
        <taxon>Ochrophyta</taxon>
        <taxon>Bacillariophyta</taxon>
        <taxon>Bacillariophyceae</taxon>
        <taxon>Bacillariophycidae</taxon>
        <taxon>Bacillariales</taxon>
        <taxon>Bacillariaceae</taxon>
        <taxon>Cylindrotheca</taxon>
    </lineage>
</organism>
<evidence type="ECO:0000313" key="2">
    <source>
        <dbReference type="EMBL" id="CAJ1932619.1"/>
    </source>
</evidence>
<reference evidence="2" key="1">
    <citation type="submission" date="2023-08" db="EMBL/GenBank/DDBJ databases">
        <authorList>
            <person name="Audoor S."/>
            <person name="Bilcke G."/>
        </authorList>
    </citation>
    <scope>NUCLEOTIDE SEQUENCE</scope>
</reference>
<accession>A0AAD2CIP6</accession>
<evidence type="ECO:0000313" key="3">
    <source>
        <dbReference type="Proteomes" id="UP001295423"/>
    </source>
</evidence>
<comment type="caution">
    <text evidence="2">The sequence shown here is derived from an EMBL/GenBank/DDBJ whole genome shotgun (WGS) entry which is preliminary data.</text>
</comment>
<sequence length="546" mass="62533">MMSSFDAQFIDNASCCGLSRQESSVSEFKQEEFDAMLAQGMQHLSFDELQREQEDLHGVGEMIDKENHQETISLLQRFDDQLQRRKKHTVYESAEVMNRDYVTSSELRLPFLHANRWNPEAAADQFLSFFEMKKQLFGMDKVVKDLTLNDLDEDDKENLLAGSLQLLPCTDRSGRTLALELPGLRSFKNLRNELRARFYMLANLCSHLKRGVVWISYAVGQYHDTMNGKGFAETAGLVKCMPMHLAGIHLCTDDPTEALINKAALGVFPAKWKAKTRVHYGSHTECQYLLNTFGIQRVSLPLTIMKNEPILKDHMTWYKQCLNEEQTSARGRNSVVNDLEPEPCDVLFAGRKFSGNGNEELRVMAMQYVQSYVGGNPKERRTIVDTMVEHVSRKGGRFLKLDDHSSAWVEVPMAEVREKIAQMFRNLRRPRAPQQKKAPVATSSHLPLLDETEIASTDILFGRRVGHDGNQRLRDMVESMASEYDAATRGRKKQLVDSLIEEIKSSNGRFLRRVEGRKWQEVSDDAVIVSKVSSHFRNYRRSNRDI</sequence>
<protein>
    <recommendedName>
        <fullName evidence="1">DUF6824 domain-containing protein</fullName>
    </recommendedName>
</protein>